<feature type="transmembrane region" description="Helical" evidence="6">
    <location>
        <begin position="276"/>
        <end position="293"/>
    </location>
</feature>
<evidence type="ECO:0000256" key="2">
    <source>
        <dbReference type="ARBA" id="ARBA00022475"/>
    </source>
</evidence>
<reference evidence="8" key="1">
    <citation type="submission" date="2019-12" db="EMBL/GenBank/DDBJ databases">
        <title>Comparative genomics gives insights into the taxonomy of the Azoarcus-Aromatoleum group and reveals separate origins of nif in the plant-associated Azoarcus and non-plant-associated Aromatoleum sub-groups.</title>
        <authorList>
            <person name="Lafos M."/>
            <person name="Maluk M."/>
            <person name="Batista M."/>
            <person name="Junghare M."/>
            <person name="Carmona M."/>
            <person name="Faoro H."/>
            <person name="Cruz L.M."/>
            <person name="Battistoni F."/>
            <person name="De Souza E."/>
            <person name="Pedrosa F."/>
            <person name="Chen W.-M."/>
            <person name="Poole P.S."/>
            <person name="Dixon R.A."/>
            <person name="James E.K."/>
        </authorList>
    </citation>
    <scope>NUCLEOTIDE SEQUENCE</scope>
    <source>
        <strain evidence="8">NSC3</strain>
    </source>
</reference>
<dbReference type="InterPro" id="IPR029787">
    <property type="entry name" value="Nucleotide_cyclase"/>
</dbReference>
<dbReference type="SUPFAM" id="SSF55073">
    <property type="entry name" value="Nucleotide cyclase"/>
    <property type="match status" value="1"/>
</dbReference>
<evidence type="ECO:0000256" key="1">
    <source>
        <dbReference type="ARBA" id="ARBA00004651"/>
    </source>
</evidence>
<dbReference type="InterPro" id="IPR050706">
    <property type="entry name" value="Cyclic-di-GMP_PDE-like"/>
</dbReference>
<keyword evidence="9" id="KW-1185">Reference proteome</keyword>
<feature type="transmembrane region" description="Helical" evidence="6">
    <location>
        <begin position="108"/>
        <end position="129"/>
    </location>
</feature>
<dbReference type="SMART" id="SM00052">
    <property type="entry name" value="EAL"/>
    <property type="match status" value="1"/>
</dbReference>
<dbReference type="Gene3D" id="3.20.20.450">
    <property type="entry name" value="EAL domain"/>
    <property type="match status" value="1"/>
</dbReference>
<keyword evidence="5 6" id="KW-0472">Membrane</keyword>
<dbReference type="InterPro" id="IPR001633">
    <property type="entry name" value="EAL_dom"/>
</dbReference>
<sequence>MCVRGRTGCSICSTSRTGGFCGSSRPAESHAPASRRLSRLSDAPNCDEVLNARMRLRARCRPSQRLLRLPMISSSARRRLALFASATLFTLLVTALSRYSSPSGEASLIWPVTGLVVGFSLAAGRFWAAPVAVGAFAWAAMAGLTPVLWALLVLEVLVTAWVVGAWPDRLPLIGVSAFRRLMTVYFRGAILGAGVAAVIGGGALAWSGLYPDYASWEIVLVYWVAAAIGVVLFAPLLLDALAQRGRLVGEDGLFLRKWSVAALLVLLLAFVTRAEYGWMVSYLLVPLLIWAALRSSPMVVNGLIVLAAMLMVYIGRRAVPEDVVGYAELVQLVVQVLALSISIQVLAAVSRERQQMLVAAKERAVRDPLTGLLNENGLRDRLTRNGQGAATLVVLRIEDFDSIGDILGHAASDAFERSISAEFADGDREAEFGRIGRGLYAGFLPETVGAVRERMLAFYRRIDGRGLTLQGRTVMLRPSMSLVPVEGAESDGVFATAVDSVSVAQWLTGERFVVVADPVEIAAQRRRQHVLVEDIKAALLTRELVLYLQPIRPLNDTHGHGLHGEVLLRWKRADGRVIAPGEFLGAAESAGLMGAIDRYVIDRLFEHIVRNRRAAGRIRKFAINLSGSSVSDPTLPDWIAERIQAHKIDPEILCFELTESQAIANRDAALRLIRALRAVGASVSLDDFGTGLATFDYLKSFPFDYLKIDGSFIRNLEQSPVDQAIVASITRVAETLSLSTIAEFVEEPTTIDWLRAHGVDFAQGYAVGRPEPIESVFSAETEASR</sequence>
<protein>
    <submittedName>
        <fullName evidence="8">EAL domain-containing protein</fullName>
    </submittedName>
</protein>
<evidence type="ECO:0000259" key="7">
    <source>
        <dbReference type="PROSITE" id="PS50883"/>
    </source>
</evidence>
<dbReference type="CDD" id="cd01948">
    <property type="entry name" value="EAL"/>
    <property type="match status" value="1"/>
</dbReference>
<comment type="caution">
    <text evidence="8">The sequence shown here is derived from an EMBL/GenBank/DDBJ whole genome shotgun (WGS) entry which is preliminary data.</text>
</comment>
<organism evidence="8 9">
    <name type="scientific">Azoarcus taiwanensis</name>
    <dbReference type="NCBI Taxonomy" id="666964"/>
    <lineage>
        <taxon>Bacteria</taxon>
        <taxon>Pseudomonadati</taxon>
        <taxon>Pseudomonadota</taxon>
        <taxon>Betaproteobacteria</taxon>
        <taxon>Rhodocyclales</taxon>
        <taxon>Zoogloeaceae</taxon>
        <taxon>Azoarcus</taxon>
    </lineage>
</organism>
<evidence type="ECO:0000256" key="3">
    <source>
        <dbReference type="ARBA" id="ARBA00022692"/>
    </source>
</evidence>
<dbReference type="GO" id="GO:0005886">
    <property type="term" value="C:plasma membrane"/>
    <property type="evidence" value="ECO:0007669"/>
    <property type="project" value="UniProtKB-SubCell"/>
</dbReference>
<name>A0A972F734_9RHOO</name>
<dbReference type="Gene3D" id="3.30.70.270">
    <property type="match status" value="1"/>
</dbReference>
<evidence type="ECO:0000313" key="8">
    <source>
        <dbReference type="EMBL" id="NMG02788.1"/>
    </source>
</evidence>
<keyword evidence="2" id="KW-1003">Cell membrane</keyword>
<feature type="transmembrane region" description="Helical" evidence="6">
    <location>
        <begin position="329"/>
        <end position="349"/>
    </location>
</feature>
<keyword evidence="3 6" id="KW-0812">Transmembrane</keyword>
<dbReference type="PROSITE" id="PS50883">
    <property type="entry name" value="EAL"/>
    <property type="match status" value="1"/>
</dbReference>
<evidence type="ECO:0000256" key="6">
    <source>
        <dbReference type="SAM" id="Phobius"/>
    </source>
</evidence>
<dbReference type="EMBL" id="WTVM01000033">
    <property type="protein sequence ID" value="NMG02788.1"/>
    <property type="molecule type" value="Genomic_DNA"/>
</dbReference>
<dbReference type="AlphaFoldDB" id="A0A972F734"/>
<dbReference type="Pfam" id="PF00563">
    <property type="entry name" value="EAL"/>
    <property type="match status" value="1"/>
</dbReference>
<comment type="subcellular location">
    <subcellularLocation>
        <location evidence="1">Cell membrane</location>
        <topology evidence="1">Multi-pass membrane protein</topology>
    </subcellularLocation>
</comment>
<dbReference type="Pfam" id="PF05231">
    <property type="entry name" value="MASE1"/>
    <property type="match status" value="1"/>
</dbReference>
<feature type="transmembrane region" description="Helical" evidence="6">
    <location>
        <begin position="80"/>
        <end position="96"/>
    </location>
</feature>
<evidence type="ECO:0000313" key="9">
    <source>
        <dbReference type="Proteomes" id="UP000599523"/>
    </source>
</evidence>
<evidence type="ECO:0000256" key="5">
    <source>
        <dbReference type="ARBA" id="ARBA00023136"/>
    </source>
</evidence>
<feature type="transmembrane region" description="Helical" evidence="6">
    <location>
        <begin position="184"/>
        <end position="206"/>
    </location>
</feature>
<dbReference type="InterPro" id="IPR035919">
    <property type="entry name" value="EAL_sf"/>
</dbReference>
<feature type="domain" description="EAL" evidence="7">
    <location>
        <begin position="528"/>
        <end position="784"/>
    </location>
</feature>
<dbReference type="GO" id="GO:0071111">
    <property type="term" value="F:cyclic-guanylate-specific phosphodiesterase activity"/>
    <property type="evidence" value="ECO:0007669"/>
    <property type="project" value="InterPro"/>
</dbReference>
<dbReference type="PANTHER" id="PTHR33121:SF23">
    <property type="entry name" value="CYCLIC DI-GMP PHOSPHODIESTERASE PDEB"/>
    <property type="match status" value="1"/>
</dbReference>
<feature type="transmembrane region" description="Helical" evidence="6">
    <location>
        <begin position="135"/>
        <end position="163"/>
    </location>
</feature>
<dbReference type="PANTHER" id="PTHR33121">
    <property type="entry name" value="CYCLIC DI-GMP PHOSPHODIESTERASE PDEF"/>
    <property type="match status" value="1"/>
</dbReference>
<proteinExistence type="predicted"/>
<gene>
    <name evidence="8" type="ORF">GPA21_07370</name>
</gene>
<dbReference type="Proteomes" id="UP000599523">
    <property type="component" value="Unassembled WGS sequence"/>
</dbReference>
<feature type="transmembrane region" description="Helical" evidence="6">
    <location>
        <begin position="298"/>
        <end position="314"/>
    </location>
</feature>
<accession>A0A972F734</accession>
<feature type="transmembrane region" description="Helical" evidence="6">
    <location>
        <begin position="253"/>
        <end position="270"/>
    </location>
</feature>
<evidence type="ECO:0000256" key="4">
    <source>
        <dbReference type="ARBA" id="ARBA00022989"/>
    </source>
</evidence>
<feature type="transmembrane region" description="Helical" evidence="6">
    <location>
        <begin position="218"/>
        <end position="241"/>
    </location>
</feature>
<dbReference type="InterPro" id="IPR007895">
    <property type="entry name" value="MASE1"/>
</dbReference>
<keyword evidence="4 6" id="KW-1133">Transmembrane helix</keyword>
<dbReference type="InterPro" id="IPR043128">
    <property type="entry name" value="Rev_trsase/Diguanyl_cyclase"/>
</dbReference>
<dbReference type="SUPFAM" id="SSF141868">
    <property type="entry name" value="EAL domain-like"/>
    <property type="match status" value="1"/>
</dbReference>